<dbReference type="Proteomes" id="UP000019489">
    <property type="component" value="Unassembled WGS sequence"/>
</dbReference>
<dbReference type="AlphaFoldDB" id="W9GH10"/>
<dbReference type="PANTHER" id="PTHR43355">
    <property type="entry name" value="FLAVIN REDUCTASE (NADPH)"/>
    <property type="match status" value="1"/>
</dbReference>
<gene>
    <name evidence="2" type="ORF">N865_01760</name>
</gene>
<dbReference type="EMBL" id="AWSA01000004">
    <property type="protein sequence ID" value="EWT03164.1"/>
    <property type="molecule type" value="Genomic_DNA"/>
</dbReference>
<proteinExistence type="predicted"/>
<dbReference type="PANTHER" id="PTHR43355:SF2">
    <property type="entry name" value="FLAVIN REDUCTASE (NADPH)"/>
    <property type="match status" value="1"/>
</dbReference>
<dbReference type="Pfam" id="PF13460">
    <property type="entry name" value="NAD_binding_10"/>
    <property type="match status" value="1"/>
</dbReference>
<dbReference type="Gene3D" id="3.40.50.720">
    <property type="entry name" value="NAD(P)-binding Rossmann-like Domain"/>
    <property type="match status" value="1"/>
</dbReference>
<comment type="caution">
    <text evidence="2">The sequence shown here is derived from an EMBL/GenBank/DDBJ whole genome shotgun (WGS) entry which is preliminary data.</text>
</comment>
<dbReference type="GO" id="GO:0004074">
    <property type="term" value="F:biliverdin reductase [NAD(P)H] activity"/>
    <property type="evidence" value="ECO:0007669"/>
    <property type="project" value="TreeGrafter"/>
</dbReference>
<dbReference type="InterPro" id="IPR051606">
    <property type="entry name" value="Polyketide_Oxido-like"/>
</dbReference>
<dbReference type="InterPro" id="IPR036291">
    <property type="entry name" value="NAD(P)-bd_dom_sf"/>
</dbReference>
<dbReference type="SUPFAM" id="SSF51735">
    <property type="entry name" value="NAD(P)-binding Rossmann-fold domains"/>
    <property type="match status" value="1"/>
</dbReference>
<dbReference type="InterPro" id="IPR016040">
    <property type="entry name" value="NAD(P)-bd_dom"/>
</dbReference>
<accession>W9GH10</accession>
<dbReference type="STRING" id="1386089.N865_01760"/>
<organism evidence="2 3">
    <name type="scientific">Intrasporangium oryzae NRRL B-24470</name>
    <dbReference type="NCBI Taxonomy" id="1386089"/>
    <lineage>
        <taxon>Bacteria</taxon>
        <taxon>Bacillati</taxon>
        <taxon>Actinomycetota</taxon>
        <taxon>Actinomycetes</taxon>
        <taxon>Micrococcales</taxon>
        <taxon>Intrasporangiaceae</taxon>
        <taxon>Intrasporangium</taxon>
    </lineage>
</organism>
<dbReference type="OrthoDB" id="9771302at2"/>
<sequence>MRVTIFGATGSTGQLLVERALGQGHLVTAFARNPDRLEPRPGLTVVGGAIDDPDAVGPAVSGADVVISLLGPGRDRSSVPSLVPGMRTIVTAMEAADVKRLVATLTPSAPDTSDGKDLRVTLLVKAVRFTLPYAYNAVRGMDEVIRSSALDWTIVRVPVLHDNPTSLPAVTRSVGEPGSMRLARAGLAAFLLDAAQDPAWIRRAPLLADTPPSATLEAG</sequence>
<evidence type="ECO:0000313" key="3">
    <source>
        <dbReference type="Proteomes" id="UP000019489"/>
    </source>
</evidence>
<reference evidence="2 3" key="1">
    <citation type="submission" date="2013-08" db="EMBL/GenBank/DDBJ databases">
        <title>Intrasporangium oryzae NRRL B-24470.</title>
        <authorList>
            <person name="Liu H."/>
            <person name="Wang G."/>
        </authorList>
    </citation>
    <scope>NUCLEOTIDE SEQUENCE [LARGE SCALE GENOMIC DNA]</scope>
    <source>
        <strain evidence="2 3">NRRL B-24470</strain>
    </source>
</reference>
<keyword evidence="3" id="KW-1185">Reference proteome</keyword>
<dbReference type="GO" id="GO:0042602">
    <property type="term" value="F:riboflavin reductase (NADPH) activity"/>
    <property type="evidence" value="ECO:0007669"/>
    <property type="project" value="TreeGrafter"/>
</dbReference>
<dbReference type="RefSeq" id="WP_084327886.1">
    <property type="nucleotide sequence ID" value="NZ_AWSA01000004.1"/>
</dbReference>
<feature type="domain" description="NAD(P)-binding" evidence="1">
    <location>
        <begin position="7"/>
        <end position="198"/>
    </location>
</feature>
<name>W9GH10_9MICO</name>
<evidence type="ECO:0000259" key="1">
    <source>
        <dbReference type="Pfam" id="PF13460"/>
    </source>
</evidence>
<protein>
    <submittedName>
        <fullName evidence="2">NmrA family transcriptional regulator</fullName>
    </submittedName>
</protein>
<evidence type="ECO:0000313" key="2">
    <source>
        <dbReference type="EMBL" id="EWT03164.1"/>
    </source>
</evidence>
<dbReference type="eggNOG" id="COG0702">
    <property type="taxonomic scope" value="Bacteria"/>
</dbReference>